<feature type="transmembrane region" description="Helical" evidence="1">
    <location>
        <begin position="75"/>
        <end position="95"/>
    </location>
</feature>
<name>A0AAU8JYF1_9ACTN</name>
<dbReference type="InterPro" id="IPR025828">
    <property type="entry name" value="Put_sensor_dom"/>
</dbReference>
<evidence type="ECO:0000256" key="1">
    <source>
        <dbReference type="SAM" id="Phobius"/>
    </source>
</evidence>
<dbReference type="Pfam" id="PF13796">
    <property type="entry name" value="Sensor"/>
    <property type="match status" value="1"/>
</dbReference>
<accession>A0AAU8JYF1</accession>
<feature type="transmembrane region" description="Helical" evidence="1">
    <location>
        <begin position="208"/>
        <end position="228"/>
    </location>
</feature>
<keyword evidence="1" id="KW-1133">Transmembrane helix</keyword>
<reference evidence="3" key="1">
    <citation type="submission" date="2024-06" db="EMBL/GenBank/DDBJ databases">
        <title>The genome sequences of Kitasatospora sp. strain HUAS MG31.</title>
        <authorList>
            <person name="Mo P."/>
        </authorList>
    </citation>
    <scope>NUCLEOTIDE SEQUENCE</scope>
    <source>
        <strain evidence="3">HUAS MG31</strain>
    </source>
</reference>
<proteinExistence type="predicted"/>
<keyword evidence="1" id="KW-0812">Transmembrane</keyword>
<feature type="transmembrane region" description="Helical" evidence="1">
    <location>
        <begin position="152"/>
        <end position="174"/>
    </location>
</feature>
<dbReference type="RefSeq" id="WP_354641780.1">
    <property type="nucleotide sequence ID" value="NZ_CP159872.1"/>
</dbReference>
<feature type="domain" description="Putative sensor" evidence="2">
    <location>
        <begin position="52"/>
        <end position="243"/>
    </location>
</feature>
<feature type="transmembrane region" description="Helical" evidence="1">
    <location>
        <begin position="50"/>
        <end position="69"/>
    </location>
</feature>
<evidence type="ECO:0000313" key="3">
    <source>
        <dbReference type="EMBL" id="XCM80846.1"/>
    </source>
</evidence>
<gene>
    <name evidence="3" type="ORF">ABWK59_18955</name>
</gene>
<dbReference type="EMBL" id="CP159872">
    <property type="protein sequence ID" value="XCM80846.1"/>
    <property type="molecule type" value="Genomic_DNA"/>
</dbReference>
<evidence type="ECO:0000259" key="2">
    <source>
        <dbReference type="Pfam" id="PF13796"/>
    </source>
</evidence>
<dbReference type="KEGG" id="kcm:ABWK59_18955"/>
<protein>
    <submittedName>
        <fullName evidence="3">Sensor domain-containing protein</fullName>
    </submittedName>
</protein>
<sequence length="246" mass="26354">MAASSPLHPADLAGDVPGGLPCRGLPAPVRGRPGFWRAPFSAATYREVSFTLIGLPVGVAGFTVCTVLFSAGLGLLVTALGLPVLAALLTAARGFGALEREQARGLLAMEVTAPAPVVATRRGFWGGVVARAVDPAGWRAVLYQVLMFPWRVFGFTVSVTFLLTGWVVALYPAYHWVFARFTDWPGYRVFDYTTASGRHHAYYVEAPWQIAAVSLIGIALVLLTPQLVRGITNVHRLAIRGLLGAR</sequence>
<organism evidence="3">
    <name type="scientific">Kitasatospora camelliae</name>
    <dbReference type="NCBI Taxonomy" id="3156397"/>
    <lineage>
        <taxon>Bacteria</taxon>
        <taxon>Bacillati</taxon>
        <taxon>Actinomycetota</taxon>
        <taxon>Actinomycetes</taxon>
        <taxon>Kitasatosporales</taxon>
        <taxon>Streptomycetaceae</taxon>
        <taxon>Kitasatospora</taxon>
    </lineage>
</organism>
<dbReference type="AlphaFoldDB" id="A0AAU8JYF1"/>
<keyword evidence="1" id="KW-0472">Membrane</keyword>